<organism evidence="1">
    <name type="scientific">Bradyrhizobium sp. LLZ17</name>
    <dbReference type="NCBI Taxonomy" id="3239388"/>
    <lineage>
        <taxon>Bacteria</taxon>
        <taxon>Pseudomonadati</taxon>
        <taxon>Pseudomonadota</taxon>
        <taxon>Alphaproteobacteria</taxon>
        <taxon>Hyphomicrobiales</taxon>
        <taxon>Nitrobacteraceae</taxon>
        <taxon>Bradyrhizobium</taxon>
    </lineage>
</organism>
<accession>A0AB39XKP4</accession>
<reference evidence="1" key="1">
    <citation type="submission" date="2024-08" db="EMBL/GenBank/DDBJ databases">
        <authorList>
            <person name="Chaddad Z."/>
            <person name="Lamrabet M."/>
            <person name="Bouhnik O."/>
            <person name="Alami S."/>
            <person name="Wipf D."/>
            <person name="Courty P.E."/>
            <person name="Missbah El Idrissi M."/>
        </authorList>
    </citation>
    <scope>NUCLEOTIDE SEQUENCE</scope>
    <source>
        <strain evidence="1">LLZ17</strain>
    </source>
</reference>
<dbReference type="RefSeq" id="WP_369723082.1">
    <property type="nucleotide sequence ID" value="NZ_CP165734.1"/>
</dbReference>
<proteinExistence type="predicted"/>
<dbReference type="EMBL" id="CP165734">
    <property type="protein sequence ID" value="XDV58519.1"/>
    <property type="molecule type" value="Genomic_DNA"/>
</dbReference>
<sequence>MTDFKGMTKETCPAGCNAERCVITEMPYCAHPLMCGVQKALKTPAVLARYADACKAIGVRNIHEVPND</sequence>
<dbReference type="AlphaFoldDB" id="A0AB39XKP4"/>
<gene>
    <name evidence="1" type="ORF">AB8Z38_03075</name>
</gene>
<protein>
    <submittedName>
        <fullName evidence="1">Uncharacterized protein</fullName>
    </submittedName>
</protein>
<evidence type="ECO:0000313" key="1">
    <source>
        <dbReference type="EMBL" id="XDV58519.1"/>
    </source>
</evidence>
<name>A0AB39XKP4_9BRAD</name>